<feature type="transmembrane region" description="Helical" evidence="1">
    <location>
        <begin position="38"/>
        <end position="58"/>
    </location>
</feature>
<dbReference type="OrthoDB" id="6625692at2"/>
<proteinExistence type="predicted"/>
<evidence type="ECO:0000313" key="3">
    <source>
        <dbReference type="Proteomes" id="UP000029481"/>
    </source>
</evidence>
<dbReference type="InterPro" id="IPR007054">
    <property type="entry name" value="Lysis_S"/>
</dbReference>
<organism evidence="2 3">
    <name type="scientific">Cedecea neteri</name>
    <dbReference type="NCBI Taxonomy" id="158822"/>
    <lineage>
        <taxon>Bacteria</taxon>
        <taxon>Pseudomonadati</taxon>
        <taxon>Pseudomonadota</taxon>
        <taxon>Gammaproteobacteria</taxon>
        <taxon>Enterobacterales</taxon>
        <taxon>Enterobacteriaceae</taxon>
        <taxon>Cedecea</taxon>
    </lineage>
</organism>
<keyword evidence="3" id="KW-1185">Reference proteome</keyword>
<name>A0A089Q387_9ENTR</name>
<keyword evidence="1" id="KW-0472">Membrane</keyword>
<dbReference type="AlphaFoldDB" id="A0A089Q387"/>
<sequence>MHRTMPDKLASIAGYCTSGGLICWGGIAQWIHDLDWNLVAVVGGFVIGLLTFFVNFYFKRRQTKAYEAALARGYVTPPPQDN</sequence>
<protein>
    <submittedName>
        <fullName evidence="2">Lysis protein</fullName>
    </submittedName>
</protein>
<evidence type="ECO:0000256" key="1">
    <source>
        <dbReference type="SAM" id="Phobius"/>
    </source>
</evidence>
<dbReference type="Proteomes" id="UP000029481">
    <property type="component" value="Chromosome"/>
</dbReference>
<dbReference type="GO" id="GO:0140911">
    <property type="term" value="F:pore-forming activity"/>
    <property type="evidence" value="ECO:0007669"/>
    <property type="project" value="InterPro"/>
</dbReference>
<keyword evidence="1" id="KW-0812">Transmembrane</keyword>
<gene>
    <name evidence="2" type="ORF">JT31_21830</name>
</gene>
<accession>A0A089Q387</accession>
<keyword evidence="1" id="KW-1133">Transmembrane helix</keyword>
<feature type="transmembrane region" description="Helical" evidence="1">
    <location>
        <begin position="12"/>
        <end position="32"/>
    </location>
</feature>
<dbReference type="Pfam" id="PF04971">
    <property type="entry name" value="Phage_holin_2_1"/>
    <property type="match status" value="1"/>
</dbReference>
<dbReference type="EMBL" id="CP009451">
    <property type="protein sequence ID" value="AIR07152.1"/>
    <property type="molecule type" value="Genomic_DNA"/>
</dbReference>
<evidence type="ECO:0000313" key="2">
    <source>
        <dbReference type="EMBL" id="AIR07152.1"/>
    </source>
</evidence>
<dbReference type="KEGG" id="cnt:JT31_21830"/>
<reference evidence="2 3" key="1">
    <citation type="submission" date="2014-09" db="EMBL/GenBank/DDBJ databases">
        <title>Cedecea neteri SSMD04 Genome Sequencing.</title>
        <authorList>
            <person name="Tan J.-Y."/>
        </authorList>
    </citation>
    <scope>NUCLEOTIDE SEQUENCE [LARGE SCALE GENOMIC DNA]</scope>
    <source>
        <strain evidence="2 3">SSMD04</strain>
    </source>
</reference>
<dbReference type="GO" id="GO:0001907">
    <property type="term" value="P:symbiont-mediated killing of host cell"/>
    <property type="evidence" value="ECO:0007669"/>
    <property type="project" value="InterPro"/>
</dbReference>